<dbReference type="InterPro" id="IPR036388">
    <property type="entry name" value="WH-like_DNA-bd_sf"/>
</dbReference>
<keyword evidence="6" id="KW-1185">Reference proteome</keyword>
<dbReference type="PRINTS" id="PR00598">
    <property type="entry name" value="HTHMARR"/>
</dbReference>
<evidence type="ECO:0000313" key="6">
    <source>
        <dbReference type="Proteomes" id="UP001240150"/>
    </source>
</evidence>
<keyword evidence="2" id="KW-0238">DNA-binding</keyword>
<dbReference type="InterPro" id="IPR023187">
    <property type="entry name" value="Tscrpt_reg_MarR-type_CS"/>
</dbReference>
<proteinExistence type="predicted"/>
<dbReference type="InterPro" id="IPR039422">
    <property type="entry name" value="MarR/SlyA-like"/>
</dbReference>
<evidence type="ECO:0000256" key="3">
    <source>
        <dbReference type="ARBA" id="ARBA00023163"/>
    </source>
</evidence>
<dbReference type="SUPFAM" id="SSF46785">
    <property type="entry name" value="Winged helix' DNA-binding domain"/>
    <property type="match status" value="1"/>
</dbReference>
<evidence type="ECO:0000256" key="2">
    <source>
        <dbReference type="ARBA" id="ARBA00023125"/>
    </source>
</evidence>
<sequence length="117" mass="12446">MSPLAIDGRLFGVLSSVGRRGPSTQAQLTAELGADKSTMLRTVDDLERRGLIERQPVPGDRRARMIALTPGGQECLAAAQAVAREVAGRLFGEMDPAQLTALRDGLRSFVETGEATP</sequence>
<protein>
    <submittedName>
        <fullName evidence="5">MarR family winged helix-turn-helix transcriptional regulator</fullName>
    </submittedName>
</protein>
<dbReference type="InterPro" id="IPR000835">
    <property type="entry name" value="HTH_MarR-typ"/>
</dbReference>
<reference evidence="5 6" key="1">
    <citation type="submission" date="2023-06" db="EMBL/GenBank/DDBJ databases">
        <authorList>
            <person name="Yushchuk O."/>
            <person name="Binda E."/>
            <person name="Ruckert-Reed C."/>
            <person name="Fedorenko V."/>
            <person name="Kalinowski J."/>
            <person name="Marinelli F."/>
        </authorList>
    </citation>
    <scope>NUCLEOTIDE SEQUENCE [LARGE SCALE GENOMIC DNA]</scope>
    <source>
        <strain evidence="5 6">NRRL 3884</strain>
    </source>
</reference>
<dbReference type="Pfam" id="PF12802">
    <property type="entry name" value="MarR_2"/>
    <property type="match status" value="1"/>
</dbReference>
<dbReference type="PROSITE" id="PS01117">
    <property type="entry name" value="HTH_MARR_1"/>
    <property type="match status" value="1"/>
</dbReference>
<dbReference type="PANTHER" id="PTHR33164:SF99">
    <property type="entry name" value="MARR FAMILY REGULATORY PROTEIN"/>
    <property type="match status" value="1"/>
</dbReference>
<dbReference type="RefSeq" id="WP_284913655.1">
    <property type="nucleotide sequence ID" value="NZ_CP126980.1"/>
</dbReference>
<keyword evidence="1" id="KW-0805">Transcription regulation</keyword>
<dbReference type="Gene3D" id="1.10.10.10">
    <property type="entry name" value="Winged helix-like DNA-binding domain superfamily/Winged helix DNA-binding domain"/>
    <property type="match status" value="1"/>
</dbReference>
<evidence type="ECO:0000259" key="4">
    <source>
        <dbReference type="PROSITE" id="PS50995"/>
    </source>
</evidence>
<dbReference type="EMBL" id="CP126980">
    <property type="protein sequence ID" value="WIM92449.1"/>
    <property type="molecule type" value="Genomic_DNA"/>
</dbReference>
<dbReference type="PROSITE" id="PS50995">
    <property type="entry name" value="HTH_MARR_2"/>
    <property type="match status" value="1"/>
</dbReference>
<dbReference type="InterPro" id="IPR036390">
    <property type="entry name" value="WH_DNA-bd_sf"/>
</dbReference>
<keyword evidence="3" id="KW-0804">Transcription</keyword>
<evidence type="ECO:0000256" key="1">
    <source>
        <dbReference type="ARBA" id="ARBA00023015"/>
    </source>
</evidence>
<evidence type="ECO:0000313" key="5">
    <source>
        <dbReference type="EMBL" id="WIM92449.1"/>
    </source>
</evidence>
<gene>
    <name evidence="5" type="ORF">ACTOB_004389</name>
</gene>
<dbReference type="SMART" id="SM00347">
    <property type="entry name" value="HTH_MARR"/>
    <property type="match status" value="1"/>
</dbReference>
<feature type="domain" description="HTH marR-type" evidence="4">
    <location>
        <begin position="1"/>
        <end position="111"/>
    </location>
</feature>
<dbReference type="PANTHER" id="PTHR33164">
    <property type="entry name" value="TRANSCRIPTIONAL REGULATOR, MARR FAMILY"/>
    <property type="match status" value="1"/>
</dbReference>
<accession>A0ABY8W3L1</accession>
<dbReference type="Proteomes" id="UP001240150">
    <property type="component" value="Chromosome"/>
</dbReference>
<organism evidence="5 6">
    <name type="scientific">Actinoplanes oblitus</name>
    <dbReference type="NCBI Taxonomy" id="3040509"/>
    <lineage>
        <taxon>Bacteria</taxon>
        <taxon>Bacillati</taxon>
        <taxon>Actinomycetota</taxon>
        <taxon>Actinomycetes</taxon>
        <taxon>Micromonosporales</taxon>
        <taxon>Micromonosporaceae</taxon>
        <taxon>Actinoplanes</taxon>
    </lineage>
</organism>
<name>A0ABY8W3L1_9ACTN</name>